<reference evidence="13" key="1">
    <citation type="journal article" date="2019" name="Environ. Microbiol.">
        <title>Fungal ecological strategies reflected in gene transcription - a case study of two litter decomposers.</title>
        <authorList>
            <person name="Barbi F."/>
            <person name="Kohler A."/>
            <person name="Barry K."/>
            <person name="Baskaran P."/>
            <person name="Daum C."/>
            <person name="Fauchery L."/>
            <person name="Ihrmark K."/>
            <person name="Kuo A."/>
            <person name="LaButti K."/>
            <person name="Lipzen A."/>
            <person name="Morin E."/>
            <person name="Grigoriev I.V."/>
            <person name="Henrissat B."/>
            <person name="Lindahl B."/>
            <person name="Martin F."/>
        </authorList>
    </citation>
    <scope>NUCLEOTIDE SEQUENCE</scope>
    <source>
        <strain evidence="13">JB14</strain>
    </source>
</reference>
<keyword evidence="10" id="KW-0594">Phospholipid biosynthesis</keyword>
<dbReference type="PANTHER" id="PTHR43847:SF1">
    <property type="entry name" value="BLL3993 PROTEIN"/>
    <property type="match status" value="1"/>
</dbReference>
<keyword evidence="2" id="KW-0444">Lipid biosynthesis</keyword>
<keyword evidence="11" id="KW-1208">Phospholipid metabolism</keyword>
<keyword evidence="7 12" id="KW-1133">Transmembrane helix</keyword>
<dbReference type="Proteomes" id="UP000799118">
    <property type="component" value="Unassembled WGS sequence"/>
</dbReference>
<keyword evidence="3" id="KW-0808">Transferase</keyword>
<keyword evidence="3" id="KW-0489">Methyltransferase</keyword>
<evidence type="ECO:0000256" key="9">
    <source>
        <dbReference type="ARBA" id="ARBA00023136"/>
    </source>
</evidence>
<dbReference type="GO" id="GO:0006656">
    <property type="term" value="P:phosphatidylcholine biosynthetic process"/>
    <property type="evidence" value="ECO:0007669"/>
    <property type="project" value="UniProtKB-UniPathway"/>
</dbReference>
<dbReference type="GO" id="GO:0008168">
    <property type="term" value="F:methyltransferase activity"/>
    <property type="evidence" value="ECO:0007669"/>
    <property type="project" value="UniProtKB-KW"/>
</dbReference>
<gene>
    <name evidence="13" type="ORF">BT96DRAFT_915812</name>
</gene>
<feature type="transmembrane region" description="Helical" evidence="12">
    <location>
        <begin position="12"/>
        <end position="31"/>
    </location>
</feature>
<evidence type="ECO:0000256" key="3">
    <source>
        <dbReference type="ARBA" id="ARBA00022603"/>
    </source>
</evidence>
<organism evidence="13 14">
    <name type="scientific">Gymnopus androsaceus JB14</name>
    <dbReference type="NCBI Taxonomy" id="1447944"/>
    <lineage>
        <taxon>Eukaryota</taxon>
        <taxon>Fungi</taxon>
        <taxon>Dikarya</taxon>
        <taxon>Basidiomycota</taxon>
        <taxon>Agaricomycotina</taxon>
        <taxon>Agaricomycetes</taxon>
        <taxon>Agaricomycetidae</taxon>
        <taxon>Agaricales</taxon>
        <taxon>Marasmiineae</taxon>
        <taxon>Omphalotaceae</taxon>
        <taxon>Gymnopus</taxon>
    </lineage>
</organism>
<comment type="subcellular location">
    <subcellularLocation>
        <location evidence="1">Endomembrane system</location>
        <topology evidence="1">Multi-pass membrane protein</topology>
    </subcellularLocation>
</comment>
<keyword evidence="9 12" id="KW-0472">Membrane</keyword>
<name>A0A6A4I965_9AGAR</name>
<evidence type="ECO:0000256" key="10">
    <source>
        <dbReference type="ARBA" id="ARBA00023209"/>
    </source>
</evidence>
<dbReference type="Gene3D" id="1.20.120.1630">
    <property type="match status" value="1"/>
</dbReference>
<keyword evidence="6" id="KW-0256">Endoplasmic reticulum</keyword>
<dbReference type="PANTHER" id="PTHR43847">
    <property type="entry name" value="BLL3993 PROTEIN"/>
    <property type="match status" value="1"/>
</dbReference>
<evidence type="ECO:0000256" key="5">
    <source>
        <dbReference type="ARBA" id="ARBA00022692"/>
    </source>
</evidence>
<evidence type="ECO:0000313" key="14">
    <source>
        <dbReference type="Proteomes" id="UP000799118"/>
    </source>
</evidence>
<dbReference type="EMBL" id="ML769406">
    <property type="protein sequence ID" value="KAE9405858.1"/>
    <property type="molecule type" value="Genomic_DNA"/>
</dbReference>
<feature type="transmembrane region" description="Helical" evidence="12">
    <location>
        <begin position="174"/>
        <end position="194"/>
    </location>
</feature>
<evidence type="ECO:0008006" key="15">
    <source>
        <dbReference type="Google" id="ProtNLM"/>
    </source>
</evidence>
<accession>A0A6A4I965</accession>
<evidence type="ECO:0000313" key="13">
    <source>
        <dbReference type="EMBL" id="KAE9405858.1"/>
    </source>
</evidence>
<evidence type="ECO:0000256" key="4">
    <source>
        <dbReference type="ARBA" id="ARBA00022691"/>
    </source>
</evidence>
<evidence type="ECO:0000256" key="11">
    <source>
        <dbReference type="ARBA" id="ARBA00023264"/>
    </source>
</evidence>
<evidence type="ECO:0000256" key="7">
    <source>
        <dbReference type="ARBA" id="ARBA00022989"/>
    </source>
</evidence>
<keyword evidence="14" id="KW-1185">Reference proteome</keyword>
<dbReference type="OrthoDB" id="422086at2759"/>
<evidence type="ECO:0000256" key="12">
    <source>
        <dbReference type="SAM" id="Phobius"/>
    </source>
</evidence>
<dbReference type="GO" id="GO:0012505">
    <property type="term" value="C:endomembrane system"/>
    <property type="evidence" value="ECO:0007669"/>
    <property type="project" value="UniProtKB-SubCell"/>
</dbReference>
<evidence type="ECO:0000256" key="2">
    <source>
        <dbReference type="ARBA" id="ARBA00022516"/>
    </source>
</evidence>
<evidence type="ECO:0000256" key="6">
    <source>
        <dbReference type="ARBA" id="ARBA00022824"/>
    </source>
</evidence>
<dbReference type="InterPro" id="IPR052527">
    <property type="entry name" value="Metal_cation-efflux_comp"/>
</dbReference>
<feature type="transmembrane region" description="Helical" evidence="12">
    <location>
        <begin position="59"/>
        <end position="81"/>
    </location>
</feature>
<keyword evidence="8" id="KW-0443">Lipid metabolism</keyword>
<dbReference type="AlphaFoldDB" id="A0A6A4I965"/>
<proteinExistence type="predicted"/>
<evidence type="ECO:0000256" key="1">
    <source>
        <dbReference type="ARBA" id="ARBA00004127"/>
    </source>
</evidence>
<keyword evidence="5 12" id="KW-0812">Transmembrane</keyword>
<keyword evidence="4" id="KW-0949">S-adenosyl-L-methionine</keyword>
<dbReference type="GO" id="GO:0032259">
    <property type="term" value="P:methylation"/>
    <property type="evidence" value="ECO:0007669"/>
    <property type="project" value="UniProtKB-KW"/>
</dbReference>
<evidence type="ECO:0000256" key="8">
    <source>
        <dbReference type="ARBA" id="ARBA00023098"/>
    </source>
</evidence>
<sequence>MNYLAGIHLSHNQGIEAIVAGSTIITIASLARNQRKWFSKSENEGGKITTGPTTLIGRLVTPIHVCAIMAVPVSYLAAVFLNQMEQPEWYAQTSLENVLDMNVGIGPLAWIRTAAAVGTLGTIWCHGIVLRELGKQFHYIGVREKANVVSTGPYAVVRHPMYTTFLGQLALLSVAYWSWIPLVSLGICAGAFAYKMPIEEELIEQDPAIGPAYRDYKKKVTCKIIPYIW</sequence>
<protein>
    <recommendedName>
        <fullName evidence="15">Protein-S-isoprenylcysteine O-methyltransferase</fullName>
    </recommendedName>
</protein>
<dbReference type="Pfam" id="PF04191">
    <property type="entry name" value="PEMT"/>
    <property type="match status" value="1"/>
</dbReference>
<dbReference type="InterPro" id="IPR007318">
    <property type="entry name" value="Phopholipid_MeTrfase"/>
</dbReference>
<dbReference type="UniPathway" id="UPA00753"/>